<dbReference type="RefSeq" id="WP_208262157.1">
    <property type="nucleotide sequence ID" value="NZ_JAGEOJ010000024.1"/>
</dbReference>
<comment type="caution">
    <text evidence="4">The sequence shown here is derived from an EMBL/GenBank/DDBJ whole genome shotgun (WGS) entry which is preliminary data.</text>
</comment>
<evidence type="ECO:0000313" key="5">
    <source>
        <dbReference type="Proteomes" id="UP000669179"/>
    </source>
</evidence>
<name>A0A939PSN2_9ACTN</name>
<dbReference type="Proteomes" id="UP000669179">
    <property type="component" value="Unassembled WGS sequence"/>
</dbReference>
<dbReference type="AlphaFoldDB" id="A0A939PSN2"/>
<dbReference type="PANTHER" id="PTHR23308">
    <property type="entry name" value="NUCLEAR INHIBITOR OF PROTEIN PHOSPHATASE-1"/>
    <property type="match status" value="1"/>
</dbReference>
<dbReference type="InterPro" id="IPR000253">
    <property type="entry name" value="FHA_dom"/>
</dbReference>
<evidence type="ECO:0000259" key="3">
    <source>
        <dbReference type="PROSITE" id="PS50006"/>
    </source>
</evidence>
<evidence type="ECO:0000313" key="4">
    <source>
        <dbReference type="EMBL" id="MBO2454051.1"/>
    </source>
</evidence>
<keyword evidence="1" id="KW-0597">Phosphoprotein</keyword>
<evidence type="ECO:0000256" key="2">
    <source>
        <dbReference type="SAM" id="MobiDB-lite"/>
    </source>
</evidence>
<accession>A0A939PSN2</accession>
<protein>
    <submittedName>
        <fullName evidence="4">Zinc-ribbon and FHA domain-containing protein</fullName>
    </submittedName>
</protein>
<dbReference type="InterPro" id="IPR008984">
    <property type="entry name" value="SMAD_FHA_dom_sf"/>
</dbReference>
<dbReference type="SUPFAM" id="SSF49879">
    <property type="entry name" value="SMAD/FHA domain"/>
    <property type="match status" value="1"/>
</dbReference>
<reference evidence="4" key="1">
    <citation type="submission" date="2021-03" db="EMBL/GenBank/DDBJ databases">
        <authorList>
            <person name="Kanchanasin P."/>
            <person name="Saeng-In P."/>
            <person name="Phongsopitanun W."/>
            <person name="Yuki M."/>
            <person name="Kudo T."/>
            <person name="Ohkuma M."/>
            <person name="Tanasupawat S."/>
        </authorList>
    </citation>
    <scope>NUCLEOTIDE SEQUENCE</scope>
    <source>
        <strain evidence="4">GKU 128</strain>
    </source>
</reference>
<sequence length="182" mass="19306">MPSVYCTQCGHANPDDARFCSNCGSPLTRTAAPSPPPQPYKESPGESTSTISIGGFEALEAADQGAEPQVGPEQVAVEALPPGTALLVVQRGPNAGSRFLLDKDRTSAGRHPESDIFLDDVTVSRRHAEFARQGGTFSVRDVGSLNGTYVNRQRIDQAGLSGGDEVQIGKFRLVFLTNPQHG</sequence>
<dbReference type="CDD" id="cd22684">
    <property type="entry name" value="FHA_GarA_OdhI-like"/>
    <property type="match status" value="1"/>
</dbReference>
<evidence type="ECO:0000256" key="1">
    <source>
        <dbReference type="ARBA" id="ARBA00022553"/>
    </source>
</evidence>
<dbReference type="SMART" id="SM00240">
    <property type="entry name" value="FHA"/>
    <property type="match status" value="1"/>
</dbReference>
<dbReference type="InterPro" id="IPR050923">
    <property type="entry name" value="Cell_Proc_Reg/RNA_Proc"/>
</dbReference>
<dbReference type="Pfam" id="PF00498">
    <property type="entry name" value="FHA"/>
    <property type="match status" value="1"/>
</dbReference>
<dbReference type="EMBL" id="JAGEOJ010000024">
    <property type="protein sequence ID" value="MBO2454051.1"/>
    <property type="molecule type" value="Genomic_DNA"/>
</dbReference>
<feature type="region of interest" description="Disordered" evidence="2">
    <location>
        <begin position="23"/>
        <end position="50"/>
    </location>
</feature>
<dbReference type="Pfam" id="PF13240">
    <property type="entry name" value="Zn_Ribbon_1"/>
    <property type="match status" value="1"/>
</dbReference>
<feature type="domain" description="FHA" evidence="3">
    <location>
        <begin position="106"/>
        <end position="155"/>
    </location>
</feature>
<dbReference type="PROSITE" id="PS50006">
    <property type="entry name" value="FHA_DOMAIN"/>
    <property type="match status" value="1"/>
</dbReference>
<organism evidence="4 5">
    <name type="scientific">Actinomadura barringtoniae</name>
    <dbReference type="NCBI Taxonomy" id="1427535"/>
    <lineage>
        <taxon>Bacteria</taxon>
        <taxon>Bacillati</taxon>
        <taxon>Actinomycetota</taxon>
        <taxon>Actinomycetes</taxon>
        <taxon>Streptosporangiales</taxon>
        <taxon>Thermomonosporaceae</taxon>
        <taxon>Actinomadura</taxon>
    </lineage>
</organism>
<keyword evidence="5" id="KW-1185">Reference proteome</keyword>
<dbReference type="InterPro" id="IPR026870">
    <property type="entry name" value="Zinc_ribbon_dom"/>
</dbReference>
<proteinExistence type="predicted"/>
<dbReference type="Gene3D" id="2.60.200.20">
    <property type="match status" value="1"/>
</dbReference>
<gene>
    <name evidence="4" type="ORF">J4573_43665</name>
</gene>